<dbReference type="OrthoDB" id="9810236at2"/>
<organism evidence="12 13">
    <name type="scientific">Actinopolyspora erythraea</name>
    <dbReference type="NCBI Taxonomy" id="414996"/>
    <lineage>
        <taxon>Bacteria</taxon>
        <taxon>Bacillati</taxon>
        <taxon>Actinomycetota</taxon>
        <taxon>Actinomycetes</taxon>
        <taxon>Actinopolysporales</taxon>
        <taxon>Actinopolysporaceae</taxon>
        <taxon>Actinopolyspora</taxon>
    </lineage>
</organism>
<dbReference type="CDD" id="cd17930">
    <property type="entry name" value="DEXHc_cas3"/>
    <property type="match status" value="1"/>
</dbReference>
<dbReference type="InterPro" id="IPR006483">
    <property type="entry name" value="CRISPR-assoc_Cas3_HD"/>
</dbReference>
<name>A0A223RVE4_9ACTN</name>
<evidence type="ECO:0000256" key="1">
    <source>
        <dbReference type="ARBA" id="ARBA00006847"/>
    </source>
</evidence>
<evidence type="ECO:0000259" key="11">
    <source>
        <dbReference type="PROSITE" id="PS51643"/>
    </source>
</evidence>
<dbReference type="PANTHER" id="PTHR47963:SF9">
    <property type="entry name" value="CRISPR-ASSOCIATED ENDONUCLEASE_HELICASE CAS3"/>
    <property type="match status" value="1"/>
</dbReference>
<feature type="region of interest" description="Disordered" evidence="10">
    <location>
        <begin position="475"/>
        <end position="499"/>
    </location>
</feature>
<dbReference type="RefSeq" id="WP_084134328.1">
    <property type="nucleotide sequence ID" value="NZ_CP022752.1"/>
</dbReference>
<dbReference type="GO" id="GO:0003723">
    <property type="term" value="F:RNA binding"/>
    <property type="evidence" value="ECO:0007669"/>
    <property type="project" value="TreeGrafter"/>
</dbReference>
<dbReference type="CDD" id="cd09641">
    <property type="entry name" value="Cas3''_I"/>
    <property type="match status" value="1"/>
</dbReference>
<sequence length="855" mass="94457">MSETPWGKWEGLPKPYPLRLHLADAAAAATVLWERHVTAGLRQWIANELGSTESEARDFAALLAGLHDTGKAIPCFQNQSPKPGTIGWISHEEAAHLTLPTLLSGDQGSLDDVLHRVGQLLGGHHGVYHSPKDRDVEQPVRRVAELGEEHWHGQRQNLVAEIHHTLGKPSLPERLPPHVAVVLTGLVIVADWLVSNIDYVREQQNNAPEELADHYEYTLATIGEEVTGAGLEFPRPPVSVTVRGVWGSDPTRLQESISTELMPRLSGAGMLIITDTTGSGKTEAALVGAHALGRVTGRPGLFWGLPTMATSDEMRLRLKEFVEAVIPGTPVTLAHSMAAFQHEYRSDQAVPEWLRQLKRTLLAGVSVGTLDQALTSALATRHNMLRLHGLANKTLIIDEAHSYAPYTRRLLARLLSWCGRIGVPVIVLSATLPTPLSRELAEAYVSGAGNRLETPLEISYPGWAFVTTDGETVLPSESTTQRMSKSAERETQITRHPHERSVEARQAAINSFTDQAAEDGGCVAVVCNTVQSAQDTFRALRERHPDIPVSLLHSRFPWRQRKRITKDLVTRFGKKGAADGSRPPRAIVVATQVIEQSLDVDFDLVISDIAPIGLLIQRLGRCQRHNLSDEYQRPAWCESARLAVLDPIAPNSAAPVPVEWGEIYSPYELVATHQVLRERPPRVHVPEEADALVQRVHAATEETHESDLTQLWDEQFGEVRAQRQLAKLVEIPAPEHTDDLALLTSPDVDEADVSTRIGVDTARIVPCYVDEAGKAWLDAQHTEPWPRRRPANDDVERIIDFSITCPRSWAEESGLEQNPTWSRNGTLRDAYVLSAPNQGRLSVDPELGLVRTRKE</sequence>
<evidence type="ECO:0000256" key="9">
    <source>
        <dbReference type="ARBA" id="ARBA00023118"/>
    </source>
</evidence>
<comment type="similarity">
    <text evidence="1">In the N-terminal section; belongs to the CRISPR-associated nuclease Cas3-HD family.</text>
</comment>
<dbReference type="AlphaFoldDB" id="A0A223RVE4"/>
<dbReference type="GO" id="GO:0016787">
    <property type="term" value="F:hydrolase activity"/>
    <property type="evidence" value="ECO:0007669"/>
    <property type="project" value="UniProtKB-KW"/>
</dbReference>
<evidence type="ECO:0000256" key="4">
    <source>
        <dbReference type="ARBA" id="ARBA00022723"/>
    </source>
</evidence>
<keyword evidence="5" id="KW-0547">Nucleotide-binding</keyword>
<dbReference type="GO" id="GO:0046872">
    <property type="term" value="F:metal ion binding"/>
    <property type="evidence" value="ECO:0007669"/>
    <property type="project" value="UniProtKB-KW"/>
</dbReference>
<dbReference type="GO" id="GO:0003724">
    <property type="term" value="F:RNA helicase activity"/>
    <property type="evidence" value="ECO:0007669"/>
    <property type="project" value="TreeGrafter"/>
</dbReference>
<dbReference type="SMART" id="SM00490">
    <property type="entry name" value="HELICc"/>
    <property type="match status" value="1"/>
</dbReference>
<keyword evidence="9" id="KW-0051">Antiviral defense</keyword>
<dbReference type="InterPro" id="IPR027417">
    <property type="entry name" value="P-loop_NTPase"/>
</dbReference>
<dbReference type="Gene3D" id="1.10.3210.30">
    <property type="match status" value="1"/>
</dbReference>
<keyword evidence="3" id="KW-0540">Nuclease</keyword>
<dbReference type="GO" id="GO:0051607">
    <property type="term" value="P:defense response to virus"/>
    <property type="evidence" value="ECO:0007669"/>
    <property type="project" value="UniProtKB-KW"/>
</dbReference>
<dbReference type="Proteomes" id="UP000215043">
    <property type="component" value="Chromosome"/>
</dbReference>
<dbReference type="PROSITE" id="PS51643">
    <property type="entry name" value="HD_CAS3"/>
    <property type="match status" value="1"/>
</dbReference>
<evidence type="ECO:0000256" key="6">
    <source>
        <dbReference type="ARBA" id="ARBA00022801"/>
    </source>
</evidence>
<evidence type="ECO:0000313" key="12">
    <source>
        <dbReference type="EMBL" id="ASU79835.1"/>
    </source>
</evidence>
<evidence type="ECO:0000313" key="13">
    <source>
        <dbReference type="Proteomes" id="UP000215043"/>
    </source>
</evidence>
<evidence type="ECO:0000256" key="5">
    <source>
        <dbReference type="ARBA" id="ARBA00022741"/>
    </source>
</evidence>
<dbReference type="InterPro" id="IPR006474">
    <property type="entry name" value="Helicase_Cas3_CRISPR-ass_core"/>
</dbReference>
<dbReference type="GO" id="GO:0004518">
    <property type="term" value="F:nuclease activity"/>
    <property type="evidence" value="ECO:0007669"/>
    <property type="project" value="UniProtKB-KW"/>
</dbReference>
<dbReference type="InterPro" id="IPR011545">
    <property type="entry name" value="DEAD/DEAH_box_helicase_dom"/>
</dbReference>
<evidence type="ECO:0000256" key="8">
    <source>
        <dbReference type="ARBA" id="ARBA00022840"/>
    </source>
</evidence>
<reference evidence="12 13" key="1">
    <citation type="submission" date="2017-08" db="EMBL/GenBank/DDBJ databases">
        <title>The complete genome sequence of moderately halophilic actinomycete Actinopolyspora erythraea YIM 90600, the producer of novel erythromycin, novel actinopolysporins A-C and tubercidin.</title>
        <authorList>
            <person name="Yin M."/>
            <person name="Tang S."/>
        </authorList>
    </citation>
    <scope>NUCLEOTIDE SEQUENCE [LARGE SCALE GENOMIC DNA]</scope>
    <source>
        <strain evidence="12 13">YIM 90600</strain>
    </source>
</reference>
<evidence type="ECO:0000256" key="2">
    <source>
        <dbReference type="ARBA" id="ARBA00009046"/>
    </source>
</evidence>
<keyword evidence="8" id="KW-0067">ATP-binding</keyword>
<feature type="compositionally biased region" description="Polar residues" evidence="10">
    <location>
        <begin position="475"/>
        <end position="484"/>
    </location>
</feature>
<evidence type="ECO:0000256" key="3">
    <source>
        <dbReference type="ARBA" id="ARBA00022722"/>
    </source>
</evidence>
<dbReference type="Pfam" id="PF00270">
    <property type="entry name" value="DEAD"/>
    <property type="match status" value="1"/>
</dbReference>
<dbReference type="KEGG" id="aey:CDG81_17975"/>
<dbReference type="NCBIfam" id="TIGR01596">
    <property type="entry name" value="cas3_HD"/>
    <property type="match status" value="1"/>
</dbReference>
<keyword evidence="6" id="KW-0378">Hydrolase</keyword>
<evidence type="ECO:0000256" key="7">
    <source>
        <dbReference type="ARBA" id="ARBA00022806"/>
    </source>
</evidence>
<dbReference type="InterPro" id="IPR038257">
    <property type="entry name" value="CRISPR-assoc_Cas3_HD_sf"/>
</dbReference>
<dbReference type="GO" id="GO:0005524">
    <property type="term" value="F:ATP binding"/>
    <property type="evidence" value="ECO:0007669"/>
    <property type="project" value="UniProtKB-KW"/>
</dbReference>
<dbReference type="Gene3D" id="3.40.50.300">
    <property type="entry name" value="P-loop containing nucleotide triphosphate hydrolases"/>
    <property type="match status" value="2"/>
</dbReference>
<dbReference type="InterPro" id="IPR050547">
    <property type="entry name" value="DEAD_box_RNA_helicases"/>
</dbReference>
<dbReference type="EMBL" id="CP022752">
    <property type="protein sequence ID" value="ASU79835.1"/>
    <property type="molecule type" value="Genomic_DNA"/>
</dbReference>
<dbReference type="Pfam" id="PF18019">
    <property type="entry name" value="Cas3_HD"/>
    <property type="match status" value="1"/>
</dbReference>
<dbReference type="PANTHER" id="PTHR47963">
    <property type="entry name" value="DEAD-BOX ATP-DEPENDENT RNA HELICASE 47, MITOCHONDRIAL"/>
    <property type="match status" value="1"/>
</dbReference>
<gene>
    <name evidence="12" type="ORF">CDG81_17975</name>
</gene>
<dbReference type="InterPro" id="IPR001650">
    <property type="entry name" value="Helicase_C-like"/>
</dbReference>
<feature type="domain" description="HD Cas3-type" evidence="11">
    <location>
        <begin position="11"/>
        <end position="193"/>
    </location>
</feature>
<dbReference type="Pfam" id="PF22590">
    <property type="entry name" value="Cas3-like_C_2"/>
    <property type="match status" value="1"/>
</dbReference>
<dbReference type="InterPro" id="IPR054712">
    <property type="entry name" value="Cas3-like_dom"/>
</dbReference>
<keyword evidence="7" id="KW-0347">Helicase</keyword>
<comment type="similarity">
    <text evidence="2">In the central section; belongs to the CRISPR-associated helicase Cas3 family.</text>
</comment>
<dbReference type="NCBIfam" id="TIGR01587">
    <property type="entry name" value="cas3_core"/>
    <property type="match status" value="1"/>
</dbReference>
<evidence type="ECO:0000256" key="10">
    <source>
        <dbReference type="SAM" id="MobiDB-lite"/>
    </source>
</evidence>
<keyword evidence="4" id="KW-0479">Metal-binding</keyword>
<proteinExistence type="inferred from homology"/>
<dbReference type="SUPFAM" id="SSF52540">
    <property type="entry name" value="P-loop containing nucleoside triphosphate hydrolases"/>
    <property type="match status" value="1"/>
</dbReference>
<accession>A0A223RVE4</accession>
<protein>
    <recommendedName>
        <fullName evidence="11">HD Cas3-type domain-containing protein</fullName>
    </recommendedName>
</protein>